<dbReference type="HAMAP" id="MF_01473">
    <property type="entry name" value="GtfB"/>
    <property type="match status" value="1"/>
</dbReference>
<evidence type="ECO:0000256" key="1">
    <source>
        <dbReference type="ARBA" id="ARBA00004922"/>
    </source>
</evidence>
<dbReference type="EMBL" id="VOHL01000001">
    <property type="protein sequence ID" value="TWS98890.1"/>
    <property type="molecule type" value="Genomic_DNA"/>
</dbReference>
<dbReference type="GO" id="GO:0031647">
    <property type="term" value="P:regulation of protein stability"/>
    <property type="evidence" value="ECO:0007669"/>
    <property type="project" value="UniProtKB-UniRule"/>
</dbReference>
<evidence type="ECO:0000256" key="3">
    <source>
        <dbReference type="ARBA" id="ARBA00023136"/>
    </source>
</evidence>
<dbReference type="GO" id="GO:0005886">
    <property type="term" value="C:plasma membrane"/>
    <property type="evidence" value="ECO:0007669"/>
    <property type="project" value="UniProtKB-SubCell"/>
</dbReference>
<dbReference type="NCBIfam" id="TIGR02919">
    <property type="entry name" value="accessory Sec system glycosylation chaperone GtfB"/>
    <property type="match status" value="1"/>
</dbReference>
<dbReference type="AlphaFoldDB" id="A0A5C5SF14"/>
<keyword evidence="6" id="KW-1185">Reference proteome</keyword>
<gene>
    <name evidence="4 5" type="primary">gtfB</name>
    <name evidence="5" type="ORF">FRX57_01435</name>
</gene>
<evidence type="ECO:0000313" key="6">
    <source>
        <dbReference type="Proteomes" id="UP000317430"/>
    </source>
</evidence>
<protein>
    <recommendedName>
        <fullName evidence="4">UDP-N-acetylglucosamine--peptide N-acetylglucosaminyltransferase stabilizing protein GtfB</fullName>
    </recommendedName>
    <alternativeName>
        <fullName evidence="4">Glycosyltransferase stabilizing protein GtfB</fullName>
    </alternativeName>
</protein>
<evidence type="ECO:0000256" key="2">
    <source>
        <dbReference type="ARBA" id="ARBA00022475"/>
    </source>
</evidence>
<comment type="subcellular location">
    <subcellularLocation>
        <location evidence="4">Cell membrane</location>
        <topology evidence="4">Peripheral membrane protein</topology>
    </subcellularLocation>
</comment>
<comment type="function">
    <text evidence="4">Required for polymorphic O-glycosylation of the serine-rich repeat protein in this bacteria. A stabilizing protein that is part of the accessory SecA2/SecY2 system specifically required to export serine-rich repeat cell wall proteins usually encoded upstream in the same operon. The GtfA-GtfB complex adds GlcNAc from UDP-GlcNAc to the substrate protein, attaching the first sugar residue. Stabilizes the glycosylation activity of GtfA. Has no N-acetylglucosaminyl transferase activity on its own.</text>
</comment>
<keyword evidence="2 4" id="KW-1003">Cell membrane</keyword>
<comment type="pathway">
    <text evidence="1 4">Protein modification; protein glycosylation.</text>
</comment>
<name>A0A5C5SF14_9STRE</name>
<dbReference type="Proteomes" id="UP000317430">
    <property type="component" value="Unassembled WGS sequence"/>
</dbReference>
<accession>A0A5C5SF14</accession>
<keyword evidence="3 4" id="KW-0472">Membrane</keyword>
<comment type="similarity">
    <text evidence="4">Belongs to the GtfB family.</text>
</comment>
<comment type="caution">
    <text evidence="5">The sequence shown here is derived from an EMBL/GenBank/DDBJ whole genome shotgun (WGS) entry which is preliminary data.</text>
</comment>
<evidence type="ECO:0000313" key="5">
    <source>
        <dbReference type="EMBL" id="TWS98890.1"/>
    </source>
</evidence>
<dbReference type="OrthoDB" id="2136618at2"/>
<dbReference type="InterPro" id="IPR014268">
    <property type="entry name" value="GtfB"/>
</dbReference>
<reference evidence="5 6" key="1">
    <citation type="submission" date="2019-08" db="EMBL/GenBank/DDBJ databases">
        <authorList>
            <person name="Lei W."/>
        </authorList>
    </citation>
    <scope>NUCLEOTIDE SEQUENCE [LARGE SCALE GENOMIC DNA]</scope>
    <source>
        <strain evidence="5 6">CCUG 66496</strain>
    </source>
</reference>
<dbReference type="RefSeq" id="WP_146565899.1">
    <property type="nucleotide sequence ID" value="NZ_VOHL01000001.1"/>
</dbReference>
<organism evidence="5 6">
    <name type="scientific">Streptococcus cuniculipharyngis</name>
    <dbReference type="NCBI Taxonomy" id="1562651"/>
    <lineage>
        <taxon>Bacteria</taxon>
        <taxon>Bacillati</taxon>
        <taxon>Bacillota</taxon>
        <taxon>Bacilli</taxon>
        <taxon>Lactobacillales</taxon>
        <taxon>Streptococcaceae</taxon>
        <taxon>Streptococcus</taxon>
    </lineage>
</organism>
<dbReference type="GO" id="GO:0017122">
    <property type="term" value="C:protein N-acetylglucosaminyltransferase complex"/>
    <property type="evidence" value="ECO:0007669"/>
    <property type="project" value="UniProtKB-UniRule"/>
</dbReference>
<dbReference type="UniPathway" id="UPA00378"/>
<proteinExistence type="inferred from homology"/>
<comment type="subunit">
    <text evidence="4">Forms a heterotetramer with 2 subunits each of GtfA and GtfB. Part of the accessory SecA2/SecY2 protein translocation apparatus.</text>
</comment>
<sequence>MINLFDTYHQKSWDLHFSLLKSGYQHPTVVLEDNGWLPEDVTSPYQFMTGYQLSQGEPLYFNQLAIPDFWEIRGNSQEANVWDYHQRRAAIHYATPKHRRFIQQVDWFDKSGKIISSDHYNRKGYRFAQSIYDAKNGELLSKSYYDAQQKEVVVENYKTGDVIINYKQQVSIFPSQVAFYAYYLKEAGFQLDRIFYNSLGKSFLTAFESKEAQNNILFWQEGIGEQLPANMTFLLDSKTVSTQIAVQDSAVFKKIKSMVQPKDLQHFSYLGFLYPFKPNQSFYPEALIVTNSDQIEQVEELIKDLPELTFNIAAVTEMSSKLVRLKTYDNVRLYPNSSPASIEELFKKSSFYLDINYGRELLSACRTAFERELLLFSFDKTAHNRHYVSSSQVFQTNEREKLVATLRACLTDRYHWYSLLENQREHANVSTIDFYQQFLG</sequence>
<evidence type="ECO:0000256" key="4">
    <source>
        <dbReference type="HAMAP-Rule" id="MF_01473"/>
    </source>
</evidence>